<evidence type="ECO:0000256" key="1">
    <source>
        <dbReference type="SAM" id="MobiDB-lite"/>
    </source>
</evidence>
<comment type="caution">
    <text evidence="2">The sequence shown here is derived from an EMBL/GenBank/DDBJ whole genome shotgun (WGS) entry which is preliminary data.</text>
</comment>
<feature type="compositionally biased region" description="Acidic residues" evidence="1">
    <location>
        <begin position="118"/>
        <end position="129"/>
    </location>
</feature>
<evidence type="ECO:0000313" key="2">
    <source>
        <dbReference type="EMBL" id="MDT0382342.1"/>
    </source>
</evidence>
<gene>
    <name evidence="2" type="ORF">RM572_26640</name>
</gene>
<protein>
    <recommendedName>
        <fullName evidence="4">DNA primase</fullName>
    </recommendedName>
</protein>
<dbReference type="RefSeq" id="WP_311675936.1">
    <property type="nucleotide sequence ID" value="NZ_JAVREQ010000034.1"/>
</dbReference>
<name>A0ABU2P0S0_9ACTN</name>
<organism evidence="2 3">
    <name type="scientific">Streptomyces hazeniae</name>
    <dbReference type="NCBI Taxonomy" id="3075538"/>
    <lineage>
        <taxon>Bacteria</taxon>
        <taxon>Bacillati</taxon>
        <taxon>Actinomycetota</taxon>
        <taxon>Actinomycetes</taxon>
        <taxon>Kitasatosporales</taxon>
        <taxon>Streptomycetaceae</taxon>
        <taxon>Streptomyces</taxon>
    </lineage>
</organism>
<feature type="compositionally biased region" description="Basic and acidic residues" evidence="1">
    <location>
        <begin position="130"/>
        <end position="140"/>
    </location>
</feature>
<feature type="compositionally biased region" description="Gly residues" evidence="1">
    <location>
        <begin position="103"/>
        <end position="112"/>
    </location>
</feature>
<accession>A0ABU2P0S0</accession>
<evidence type="ECO:0000313" key="3">
    <source>
        <dbReference type="Proteomes" id="UP001183414"/>
    </source>
</evidence>
<dbReference type="Proteomes" id="UP001183414">
    <property type="component" value="Unassembled WGS sequence"/>
</dbReference>
<feature type="region of interest" description="Disordered" evidence="1">
    <location>
        <begin position="98"/>
        <end position="191"/>
    </location>
</feature>
<feature type="compositionally biased region" description="Basic residues" evidence="1">
    <location>
        <begin position="165"/>
        <end position="177"/>
    </location>
</feature>
<reference evidence="3" key="1">
    <citation type="submission" date="2023-07" db="EMBL/GenBank/DDBJ databases">
        <title>30 novel species of actinomycetes from the DSMZ collection.</title>
        <authorList>
            <person name="Nouioui I."/>
        </authorList>
    </citation>
    <scope>NUCLEOTIDE SEQUENCE [LARGE SCALE GENOMIC DNA]</scope>
    <source>
        <strain evidence="3">DSM 42041</strain>
    </source>
</reference>
<keyword evidence="3" id="KW-1185">Reference proteome</keyword>
<feature type="compositionally biased region" description="Basic residues" evidence="1">
    <location>
        <begin position="143"/>
        <end position="155"/>
    </location>
</feature>
<proteinExistence type="predicted"/>
<evidence type="ECO:0008006" key="4">
    <source>
        <dbReference type="Google" id="ProtNLM"/>
    </source>
</evidence>
<dbReference type="EMBL" id="JAVREQ010000034">
    <property type="protein sequence ID" value="MDT0382342.1"/>
    <property type="molecule type" value="Genomic_DNA"/>
</dbReference>
<sequence length="191" mass="20054">MTQNSKLLAASLVGGYLLGRTKKAKLALALASWVLGRRNGLNPQRLLTEGLKRLTGSPEFSQLNDQLRGELMAAGRSMVTAAANRRLDSLSNALRDRTDSLSGLGGAAGGVAGREQAEDSEEGEEPEETAEQRPAREAPAKKAPPKKTSAKKAPAKKTGAAAKKTTGKKTAAKKTGARKAASPSTRRPRGR</sequence>